<protein>
    <submittedName>
        <fullName evidence="1">Uncharacterized protein</fullName>
    </submittedName>
</protein>
<dbReference type="PANTHER" id="PTHR46579:SF1">
    <property type="entry name" value="F5_8 TYPE C DOMAIN-CONTAINING PROTEIN"/>
    <property type="match status" value="1"/>
</dbReference>
<feature type="non-terminal residue" evidence="1">
    <location>
        <position position="1"/>
    </location>
</feature>
<dbReference type="EMBL" id="JARKIE010000245">
    <property type="protein sequence ID" value="KAJ7661829.1"/>
    <property type="molecule type" value="Genomic_DNA"/>
</dbReference>
<name>A0AAD7G2U0_MYCRO</name>
<dbReference type="AlphaFoldDB" id="A0AAD7G2U0"/>
<keyword evidence="2" id="KW-1185">Reference proteome</keyword>
<sequence>PIAPKEPVRRMQLDEDYNFLRFATALKILVGSSIHIDDGVVARKLLEKYLLNFSKLYGMGTMKLNHDWVVHVPDQVLDYGPLYSFWAFLTERLNKVLKNLNSNNWSGGLLEVSM</sequence>
<reference evidence="1" key="1">
    <citation type="submission" date="2023-03" db="EMBL/GenBank/DDBJ databases">
        <title>Massive genome expansion in bonnet fungi (Mycena s.s.) driven by repeated elements and novel gene families across ecological guilds.</title>
        <authorList>
            <consortium name="Lawrence Berkeley National Laboratory"/>
            <person name="Harder C.B."/>
            <person name="Miyauchi S."/>
            <person name="Viragh M."/>
            <person name="Kuo A."/>
            <person name="Thoen E."/>
            <person name="Andreopoulos B."/>
            <person name="Lu D."/>
            <person name="Skrede I."/>
            <person name="Drula E."/>
            <person name="Henrissat B."/>
            <person name="Morin E."/>
            <person name="Kohler A."/>
            <person name="Barry K."/>
            <person name="LaButti K."/>
            <person name="Morin E."/>
            <person name="Salamov A."/>
            <person name="Lipzen A."/>
            <person name="Mereny Z."/>
            <person name="Hegedus B."/>
            <person name="Baldrian P."/>
            <person name="Stursova M."/>
            <person name="Weitz H."/>
            <person name="Taylor A."/>
            <person name="Grigoriev I.V."/>
            <person name="Nagy L.G."/>
            <person name="Martin F."/>
            <person name="Kauserud H."/>
        </authorList>
    </citation>
    <scope>NUCLEOTIDE SEQUENCE</scope>
    <source>
        <strain evidence="1">CBHHK067</strain>
    </source>
</reference>
<dbReference type="Proteomes" id="UP001221757">
    <property type="component" value="Unassembled WGS sequence"/>
</dbReference>
<gene>
    <name evidence="1" type="ORF">B0H17DRAFT_849898</name>
</gene>
<comment type="caution">
    <text evidence="1">The sequence shown here is derived from an EMBL/GenBank/DDBJ whole genome shotgun (WGS) entry which is preliminary data.</text>
</comment>
<evidence type="ECO:0000313" key="2">
    <source>
        <dbReference type="Proteomes" id="UP001221757"/>
    </source>
</evidence>
<feature type="non-terminal residue" evidence="1">
    <location>
        <position position="114"/>
    </location>
</feature>
<dbReference type="PANTHER" id="PTHR46579">
    <property type="entry name" value="F5/8 TYPE C DOMAIN-CONTAINING PROTEIN-RELATED"/>
    <property type="match status" value="1"/>
</dbReference>
<evidence type="ECO:0000313" key="1">
    <source>
        <dbReference type="EMBL" id="KAJ7661829.1"/>
    </source>
</evidence>
<accession>A0AAD7G2U0</accession>
<proteinExistence type="predicted"/>
<organism evidence="1 2">
    <name type="scientific">Mycena rosella</name>
    <name type="common">Pink bonnet</name>
    <name type="synonym">Agaricus rosellus</name>
    <dbReference type="NCBI Taxonomy" id="1033263"/>
    <lineage>
        <taxon>Eukaryota</taxon>
        <taxon>Fungi</taxon>
        <taxon>Dikarya</taxon>
        <taxon>Basidiomycota</taxon>
        <taxon>Agaricomycotina</taxon>
        <taxon>Agaricomycetes</taxon>
        <taxon>Agaricomycetidae</taxon>
        <taxon>Agaricales</taxon>
        <taxon>Marasmiineae</taxon>
        <taxon>Mycenaceae</taxon>
        <taxon>Mycena</taxon>
    </lineage>
</organism>